<protein>
    <recommendedName>
        <fullName evidence="3">Scaffolding anchor of CK1 domain-containing protein</fullName>
    </recommendedName>
</protein>
<dbReference type="InterPro" id="IPR012461">
    <property type="entry name" value="SACK1"/>
</dbReference>
<keyword evidence="5" id="KW-1185">Reference proteome</keyword>
<comment type="caution">
    <text evidence="4">The sequence shown here is derived from an EMBL/GenBank/DDBJ whole genome shotgun (WGS) entry which is preliminary data.</text>
</comment>
<reference evidence="4 5" key="1">
    <citation type="submission" date="2021-05" db="EMBL/GenBank/DDBJ databases">
        <authorList>
            <person name="Zahm M."/>
            <person name="Klopp C."/>
            <person name="Cabau C."/>
            <person name="Kuhl H."/>
            <person name="Suciu R."/>
            <person name="Ciorpac M."/>
            <person name="Holostenco D."/>
            <person name="Gessner J."/>
            <person name="Wuertz S."/>
            <person name="Hohne C."/>
            <person name="Stock M."/>
            <person name="Gislard M."/>
            <person name="Lluch J."/>
            <person name="Milhes M."/>
            <person name="Lampietro C."/>
            <person name="Lopez Roques C."/>
            <person name="Donnadieu C."/>
            <person name="Du K."/>
            <person name="Schartl M."/>
            <person name="Guiguen Y."/>
        </authorList>
    </citation>
    <scope>NUCLEOTIDE SEQUENCE [LARGE SCALE GENOMIC DNA]</scope>
    <source>
        <strain evidence="4">Hh-F2</strain>
        <tissue evidence="4">Blood</tissue>
    </source>
</reference>
<proteinExistence type="inferred from homology"/>
<feature type="domain" description="Scaffolding anchor of CK1" evidence="3">
    <location>
        <begin position="17"/>
        <end position="288"/>
    </location>
</feature>
<dbReference type="Gene3D" id="3.30.870.10">
    <property type="entry name" value="Endonuclease Chain A"/>
    <property type="match status" value="1"/>
</dbReference>
<organism evidence="4 5">
    <name type="scientific">Huso huso</name>
    <name type="common">Beluga</name>
    <name type="synonym">Acipenser huso</name>
    <dbReference type="NCBI Taxonomy" id="61971"/>
    <lineage>
        <taxon>Eukaryota</taxon>
        <taxon>Metazoa</taxon>
        <taxon>Chordata</taxon>
        <taxon>Craniata</taxon>
        <taxon>Vertebrata</taxon>
        <taxon>Euteleostomi</taxon>
        <taxon>Actinopterygii</taxon>
        <taxon>Chondrostei</taxon>
        <taxon>Acipenseriformes</taxon>
        <taxon>Acipenseridae</taxon>
        <taxon>Huso</taxon>
    </lineage>
</organism>
<dbReference type="EMBL" id="JAHFZB010000043">
    <property type="protein sequence ID" value="KAK6468656.1"/>
    <property type="molecule type" value="Genomic_DNA"/>
</dbReference>
<feature type="compositionally biased region" description="Basic and acidic residues" evidence="2">
    <location>
        <begin position="503"/>
        <end position="517"/>
    </location>
</feature>
<gene>
    <name evidence="4" type="ORF">HHUSO_G33459</name>
</gene>
<feature type="region of interest" description="Disordered" evidence="2">
    <location>
        <begin position="486"/>
        <end position="519"/>
    </location>
</feature>
<accession>A0ABR0Y7M3</accession>
<feature type="region of interest" description="Disordered" evidence="2">
    <location>
        <begin position="551"/>
        <end position="658"/>
    </location>
</feature>
<evidence type="ECO:0000259" key="3">
    <source>
        <dbReference type="Pfam" id="PF07894"/>
    </source>
</evidence>
<name>A0ABR0Y7M3_HUSHU</name>
<feature type="region of interest" description="Disordered" evidence="2">
    <location>
        <begin position="332"/>
        <end position="394"/>
    </location>
</feature>
<dbReference type="InterPro" id="IPR050944">
    <property type="entry name" value="FAM83"/>
</dbReference>
<dbReference type="Pfam" id="PF07894">
    <property type="entry name" value="SACK1"/>
    <property type="match status" value="1"/>
</dbReference>
<sequence length="658" mass="74384">MSDSQDASLDEDVVFPRVSESSPEFYYSEPRRRALECLLSAGPAAFHTQLSLERVNNFLSESEISELHNHVTDFVPTEVPLSSWKREPAECLSDFSERYWPEYSDVPAPCLDLGWPDDGGGWKGITRATVYTHPPHEREPPIREVVRRGIQEASKLVAVVTDRLTDGDVFRDLVAVARRGVAVYILLEQRGEESFREMREREGERGGGEENMRVRVVGGVSFCSHDGKMVSGEMKEKFILIDHETVITGSYSLTWSDAHLHRQLITVLKGQVIDSFDREFRMLYASSLPVQLPNWPRGADTHPISYNLQENPMHSTSERLFQPLHLLSAKKPYTPDQLAPSAEEPTTPNRQKWEERAQYPSEGQSTNYRRTPFQAKEEEESYAHSPPTHQRHTPIGEEFVVNEEGSYLSCLKINRFGHRDTPREEELVKFDPPFQRKTPLGQGLNHRWANSGQEELLIKETTSWEGLTPGADNSRQEEGLNLHQHHFQRDTPPGEEFSSGLDASKEEGPDSTIEKPRQRAPVLVLSVPWSLSHRQSGLRSLSDILRAGRLSNTTLPTPAGGLGARGRGSRSLWDLSQLSTGSNEEEEEGGDPEIKPASTPQDKILQERPDWLRSGPFGPRVTPAMALIRHRGEEPRLPTVPSRLRGRILRKREGAPEY</sequence>
<dbReference type="SUPFAM" id="SSF56024">
    <property type="entry name" value="Phospholipase D/nuclease"/>
    <property type="match status" value="1"/>
</dbReference>
<evidence type="ECO:0000313" key="5">
    <source>
        <dbReference type="Proteomes" id="UP001369086"/>
    </source>
</evidence>
<dbReference type="PANTHER" id="PTHR16181:SF29">
    <property type="entry name" value="PROTEIN FAM83A-RELATED"/>
    <property type="match status" value="1"/>
</dbReference>
<dbReference type="PANTHER" id="PTHR16181">
    <property type="entry name" value="PROTEIN FAM83A-RELATED"/>
    <property type="match status" value="1"/>
</dbReference>
<evidence type="ECO:0000256" key="1">
    <source>
        <dbReference type="ARBA" id="ARBA00006937"/>
    </source>
</evidence>
<comment type="similarity">
    <text evidence="1">Belongs to the FAM83 family.</text>
</comment>
<evidence type="ECO:0000313" key="4">
    <source>
        <dbReference type="EMBL" id="KAK6468656.1"/>
    </source>
</evidence>
<evidence type="ECO:0000256" key="2">
    <source>
        <dbReference type="SAM" id="MobiDB-lite"/>
    </source>
</evidence>
<dbReference type="Proteomes" id="UP001369086">
    <property type="component" value="Unassembled WGS sequence"/>
</dbReference>